<evidence type="ECO:0000313" key="3">
    <source>
        <dbReference type="EMBL" id="AFV00414.1"/>
    </source>
</evidence>
<dbReference type="InterPro" id="IPR038740">
    <property type="entry name" value="BioF2-like_GNAT_dom"/>
</dbReference>
<gene>
    <name evidence="3" type="ordered locus">M5M_16415</name>
</gene>
<dbReference type="InterPro" id="IPR011761">
    <property type="entry name" value="ATP-grasp"/>
</dbReference>
<dbReference type="SUPFAM" id="SSF56059">
    <property type="entry name" value="Glutathione synthetase ATP-binding domain-like"/>
    <property type="match status" value="1"/>
</dbReference>
<dbReference type="Gene3D" id="3.30.470.20">
    <property type="entry name" value="ATP-grasp fold, B domain"/>
    <property type="match status" value="1"/>
</dbReference>
<feature type="domain" description="ATP-grasp" evidence="2">
    <location>
        <begin position="122"/>
        <end position="297"/>
    </location>
</feature>
<dbReference type="GO" id="GO:0046872">
    <property type="term" value="F:metal ion binding"/>
    <property type="evidence" value="ECO:0007669"/>
    <property type="project" value="InterPro"/>
</dbReference>
<dbReference type="OrthoDB" id="40611at2"/>
<dbReference type="PROSITE" id="PS50975">
    <property type="entry name" value="ATP_GRASP"/>
    <property type="match status" value="1"/>
</dbReference>
<sequence>MQTAPDKILVLGARAPAALEWVRRLGREGYQVWLADSLAFPLARFSRYSQGFLHLPPPRTQLAAWANTLNEFLTQHQIQWVIPTCEEAFYLSHCKPWLRTETEFLCADFELMQQLHHKGRFAELSQRWSIRTPETRVLHGRPIPDALRQTPEQWVFKPAYSRFANRTLIKPKADALNHLAHDAHNPWIAQRFVAGTEYCSYSLLRDGKLLAHCVYQPRYRAGQGSGMYFEPHDFPDITAFLAEFGQTTSYTGQVGFDFIRAADGKFWLLECNPRATSGIHLLANCPSLTHVLTRTQEKAEPPSQPLMVILAMLSFGLPHYFSRTFWRDIVRADDVLWLAHDRRPGWLQLLPFTEILWRALRHRTGLLAAATRDIEWDGNDLPACSLGPERQRLTAKTHAYVRLLASRQNQTIRNLRTQLTQVTLGGYPVPCSINHGEPDNCYVVSPMATYIDYARYECYLIRPAWLGHGLQKLIAIIGTLLGKARLDDVTHINNWLLSTNLYPQHFSQQEIQTALAECLHANPDNAVGFRSLNHTSNASLISNLRRLGFITVPSRQVYLFDARNPDGAQRIAQRHNNKIDRKLFETSGLTQVPGADFTDADFVRAESLYNQLYLEKYSPLNPQYTAQWLAAGHRDGWLELIGLRAPDTQLMGVVGFFALGDTLTAPIVGYDTSLPQSLGLYRQLTHLCIARALQQRLLLNFSSGAAGFKRLRGGEPAIEYSLVYIRHLPLHRRLAWTILSLLLKTLGVPLMKLLKL</sequence>
<keyword evidence="4" id="KW-1185">Reference proteome</keyword>
<evidence type="ECO:0000259" key="2">
    <source>
        <dbReference type="PROSITE" id="PS50975"/>
    </source>
</evidence>
<name>K4KQL5_SIMAS</name>
<dbReference type="Gene3D" id="3.40.50.20">
    <property type="match status" value="1"/>
</dbReference>
<dbReference type="AlphaFoldDB" id="K4KQL5"/>
<evidence type="ECO:0000256" key="1">
    <source>
        <dbReference type="PROSITE-ProRule" id="PRU00409"/>
    </source>
</evidence>
<dbReference type="Pfam" id="PF13480">
    <property type="entry name" value="Acetyltransf_6"/>
    <property type="match status" value="1"/>
</dbReference>
<dbReference type="Proteomes" id="UP000000466">
    <property type="component" value="Chromosome"/>
</dbReference>
<dbReference type="GO" id="GO:0005524">
    <property type="term" value="F:ATP binding"/>
    <property type="evidence" value="ECO:0007669"/>
    <property type="project" value="UniProtKB-UniRule"/>
</dbReference>
<dbReference type="HOGENOM" id="CLU_363967_0_0_6"/>
<accession>K4KQL5</accession>
<evidence type="ECO:0000313" key="4">
    <source>
        <dbReference type="Proteomes" id="UP000000466"/>
    </source>
</evidence>
<dbReference type="STRING" id="1117647.M5M_16415"/>
<reference evidence="3 4" key="1">
    <citation type="journal article" date="2013" name="Genome Announc.">
        <title>Complete genome sequence of Simiduia agarivorans SA1(T), a marine bacterium able to degrade a variety of polysaccharides.</title>
        <authorList>
            <person name="Lin S.Y."/>
            <person name="Shieh W.Y."/>
            <person name="Chen J.S."/>
            <person name="Tang S.L."/>
        </authorList>
    </citation>
    <scope>NUCLEOTIDE SEQUENCE [LARGE SCALE GENOMIC DNA]</scope>
    <source>
        <strain evidence="4">DSM 21679 / JCM 13881 / BCRC 17597 / SA1</strain>
    </source>
</reference>
<dbReference type="EMBL" id="CP003746">
    <property type="protein sequence ID" value="AFV00414.1"/>
    <property type="molecule type" value="Genomic_DNA"/>
</dbReference>
<keyword evidence="1" id="KW-0547">Nucleotide-binding</keyword>
<proteinExistence type="predicted"/>
<dbReference type="eggNOG" id="COG0189">
    <property type="taxonomic scope" value="Bacteria"/>
</dbReference>
<organism evidence="3 4">
    <name type="scientific">Simiduia agarivorans (strain DSM 21679 / JCM 13881 / BCRC 17597 / SA1)</name>
    <dbReference type="NCBI Taxonomy" id="1117647"/>
    <lineage>
        <taxon>Bacteria</taxon>
        <taxon>Pseudomonadati</taxon>
        <taxon>Pseudomonadota</taxon>
        <taxon>Gammaproteobacteria</taxon>
        <taxon>Cellvibrionales</taxon>
        <taxon>Cellvibrionaceae</taxon>
        <taxon>Simiduia</taxon>
    </lineage>
</organism>
<keyword evidence="1" id="KW-0067">ATP-binding</keyword>
<dbReference type="RefSeq" id="WP_015048566.1">
    <property type="nucleotide sequence ID" value="NC_018868.3"/>
</dbReference>
<protein>
    <recommendedName>
        <fullName evidence="2">ATP-grasp domain-containing protein</fullName>
    </recommendedName>
</protein>
<dbReference type="KEGG" id="saga:M5M_16415"/>